<dbReference type="KEGG" id="marz:MARA_26490"/>
<gene>
    <name evidence="2" type="ORF">MARA_26490</name>
</gene>
<feature type="transmembrane region" description="Helical" evidence="1">
    <location>
        <begin position="133"/>
        <end position="152"/>
    </location>
</feature>
<dbReference type="RefSeq" id="WP_163918857.1">
    <property type="nucleotide sequence ID" value="NZ_AP022593.1"/>
</dbReference>
<keyword evidence="3" id="KW-1185">Reference proteome</keyword>
<geneLocation type="plasmid" evidence="3">
    <name>pjcm18538 dna</name>
</geneLocation>
<evidence type="ECO:0000313" key="2">
    <source>
        <dbReference type="EMBL" id="BBY49181.1"/>
    </source>
</evidence>
<dbReference type="EMBL" id="AP022593">
    <property type="protein sequence ID" value="BBY49181.1"/>
    <property type="molecule type" value="Genomic_DNA"/>
</dbReference>
<feature type="transmembrane region" description="Helical" evidence="1">
    <location>
        <begin position="179"/>
        <end position="199"/>
    </location>
</feature>
<evidence type="ECO:0008006" key="4">
    <source>
        <dbReference type="Google" id="ProtNLM"/>
    </source>
</evidence>
<keyword evidence="1" id="KW-0812">Transmembrane</keyword>
<reference evidence="2 3" key="1">
    <citation type="journal article" date="2019" name="Emerg. Microbes Infect.">
        <title>Comprehensive subspecies identification of 175 nontuberculous mycobacteria species based on 7547 genomic profiles.</title>
        <authorList>
            <person name="Matsumoto Y."/>
            <person name="Kinjo T."/>
            <person name="Motooka D."/>
            <person name="Nabeya D."/>
            <person name="Jung N."/>
            <person name="Uechi K."/>
            <person name="Horii T."/>
            <person name="Iida T."/>
            <person name="Fujita J."/>
            <person name="Nakamura S."/>
        </authorList>
    </citation>
    <scope>NUCLEOTIDE SEQUENCE [LARGE SCALE GENOMIC DNA]</scope>
    <source>
        <strain evidence="2 3">JCM 18538</strain>
    </source>
</reference>
<feature type="transmembrane region" description="Helical" evidence="1">
    <location>
        <begin position="211"/>
        <end position="231"/>
    </location>
</feature>
<protein>
    <recommendedName>
        <fullName evidence="4">Zinc ribbon domain-containing protein</fullName>
    </recommendedName>
</protein>
<sequence length="403" mass="42210">MSTDDTTTDDDRPTMECSVCQTDVPAGEFCGLCGCHLKEQPGNGPEWLRWRAFSASPGENLFTPNIVSSLFPHLASGSRTPFLLGLCLLLAALVAATVFRLPGALITVAALGLPLLFLIYLQEADVYRDIPSATLVGTAALGIGIGVGWVLLTGEMVSNAYDVPLGAGVAAARVLRDGLGVPLGGMLLMLAPAVIVRLVRPGGREALDGFAIGALGALMCTGAATLTRLAPQFKTGMVAKARPIDGLMVEAGIRGIAVPLTAACVGGLIGAALWFTRPANKKHQHRNFVRLTLFLMGIAVMAIYAALGLVDVAQVSQFVQLAVHLAVAAVALLLLRVGLHLALLHEQHDEIFDEPIQCPHCGHVIPDMAFCPACGAATHAASRSSRSARREARPVRIEPDGAT</sequence>
<accession>A0A7I7RYE4</accession>
<evidence type="ECO:0000256" key="1">
    <source>
        <dbReference type="SAM" id="Phobius"/>
    </source>
</evidence>
<feature type="transmembrane region" description="Helical" evidence="1">
    <location>
        <begin position="82"/>
        <end position="99"/>
    </location>
</feature>
<keyword evidence="1" id="KW-1133">Transmembrane helix</keyword>
<feature type="transmembrane region" description="Helical" evidence="1">
    <location>
        <begin position="251"/>
        <end position="276"/>
    </location>
</feature>
<name>A0A7I7RYE4_9MYCO</name>
<feature type="transmembrane region" description="Helical" evidence="1">
    <location>
        <begin position="288"/>
        <end position="307"/>
    </location>
</feature>
<dbReference type="Proteomes" id="UP000467428">
    <property type="component" value="Chromosome"/>
</dbReference>
<organism evidence="2 3">
    <name type="scientific">Mycolicibacterium arabiense</name>
    <dbReference type="NCBI Taxonomy" id="1286181"/>
    <lineage>
        <taxon>Bacteria</taxon>
        <taxon>Bacillati</taxon>
        <taxon>Actinomycetota</taxon>
        <taxon>Actinomycetes</taxon>
        <taxon>Mycobacteriales</taxon>
        <taxon>Mycobacteriaceae</taxon>
        <taxon>Mycolicibacterium</taxon>
    </lineage>
</organism>
<feature type="transmembrane region" description="Helical" evidence="1">
    <location>
        <begin position="319"/>
        <end position="339"/>
    </location>
</feature>
<dbReference type="AlphaFoldDB" id="A0A7I7RYE4"/>
<evidence type="ECO:0000313" key="3">
    <source>
        <dbReference type="Proteomes" id="UP000467428"/>
    </source>
</evidence>
<proteinExistence type="predicted"/>
<feature type="transmembrane region" description="Helical" evidence="1">
    <location>
        <begin position="105"/>
        <end position="121"/>
    </location>
</feature>
<keyword evidence="1" id="KW-0472">Membrane</keyword>